<reference evidence="4 5" key="1">
    <citation type="journal article" date="2024" name="Plant J.">
        <title>Genome sequences and population genomics reveal climatic adaptation and genomic divergence between two closely related sweetgum species.</title>
        <authorList>
            <person name="Xu W.Q."/>
            <person name="Ren C.Q."/>
            <person name="Zhang X.Y."/>
            <person name="Comes H.P."/>
            <person name="Liu X.H."/>
            <person name="Li Y.G."/>
            <person name="Kettle C.J."/>
            <person name="Jalonen R."/>
            <person name="Gaisberger H."/>
            <person name="Ma Y.Z."/>
            <person name="Qiu Y.X."/>
        </authorList>
    </citation>
    <scope>NUCLEOTIDE SEQUENCE [LARGE SCALE GENOMIC DNA]</scope>
    <source>
        <strain evidence="4">Hangzhou</strain>
    </source>
</reference>
<protein>
    <recommendedName>
        <fullName evidence="6">DUF547 domain-containing protein</fullName>
    </recommendedName>
</protein>
<evidence type="ECO:0000313" key="4">
    <source>
        <dbReference type="EMBL" id="KAK9271211.1"/>
    </source>
</evidence>
<dbReference type="InterPro" id="IPR006869">
    <property type="entry name" value="DUF547"/>
</dbReference>
<feature type="compositionally biased region" description="Low complexity" evidence="1">
    <location>
        <begin position="29"/>
        <end position="45"/>
    </location>
</feature>
<comment type="caution">
    <text evidence="4">The sequence shown here is derived from an EMBL/GenBank/DDBJ whole genome shotgun (WGS) entry which is preliminary data.</text>
</comment>
<dbReference type="Proteomes" id="UP001415857">
    <property type="component" value="Unassembled WGS sequence"/>
</dbReference>
<dbReference type="InterPro" id="IPR025757">
    <property type="entry name" value="MIP1_Leuzipper"/>
</dbReference>
<evidence type="ECO:0000313" key="5">
    <source>
        <dbReference type="Proteomes" id="UP001415857"/>
    </source>
</evidence>
<dbReference type="PANTHER" id="PTHR23054:SF15">
    <property type="entry name" value="OS08G0515700 PROTEIN"/>
    <property type="match status" value="1"/>
</dbReference>
<proteinExistence type="predicted"/>
<gene>
    <name evidence="4" type="ORF">L1049_026801</name>
</gene>
<feature type="domain" description="DUF547" evidence="2">
    <location>
        <begin position="292"/>
        <end position="424"/>
    </location>
</feature>
<evidence type="ECO:0000259" key="3">
    <source>
        <dbReference type="Pfam" id="PF14389"/>
    </source>
</evidence>
<sequence>MAMLYIEIVESERMLPDQFSPCWDSEKAPGSSSISSIPSNGTPTPKSSAELMKEISTLEVEIVHLERYLLSLYRTAFEQHLPTFSDNPGTYAQYKTESPLLVVANQSCHKLEPDMQRGGTALHDRTSFTSGWASSDNLSYAATPKATSKREQKNAISGHCSLADHLGASCIDNTLTTPDRLSEDIVRCISSIYCKFSNPTLTHAGSLASPTSSLSSSSIFSHRNPRDSWSPHCNEESAMHCQPQVLKVDNGPYATMIEVLKIYLNDDSFHHAASMLQKLRLLVQSLEKIDPRKMTREGKLAFWINIHNALVMHAFLAYGTRSLVKGTSILKAAYNVGGHCINAYVIQSSILCIRSHHSEPWLQTLLSPGKKFKMGSVKHIYAIDYPEPLVHFALCSGVYSDPAFRVYTANNIFQDLKVAKEEFIQASICIHKESKIFLPKILYYFAKDMSLSMHGLLDVVNGCMSGVQQKAIKRCIKGRPDKHIHWLPQSSTFRYVIHRELASGR</sequence>
<evidence type="ECO:0008006" key="6">
    <source>
        <dbReference type="Google" id="ProtNLM"/>
    </source>
</evidence>
<dbReference type="PANTHER" id="PTHR23054">
    <property type="entry name" value="TERNARY COMPLEX FACTOR MIP1, LEUCINE-ZIPPER-RELATED"/>
    <property type="match status" value="1"/>
</dbReference>
<name>A0AAP0NFF9_LIQFO</name>
<dbReference type="Pfam" id="PF04784">
    <property type="entry name" value="DUF547"/>
    <property type="match status" value="1"/>
</dbReference>
<dbReference type="AlphaFoldDB" id="A0AAP0NFF9"/>
<keyword evidence="5" id="KW-1185">Reference proteome</keyword>
<feature type="region of interest" description="Disordered" evidence="1">
    <location>
        <begin position="20"/>
        <end position="47"/>
    </location>
</feature>
<dbReference type="Pfam" id="PF14389">
    <property type="entry name" value="Lzipper-MIP1"/>
    <property type="match status" value="1"/>
</dbReference>
<evidence type="ECO:0000259" key="2">
    <source>
        <dbReference type="Pfam" id="PF04784"/>
    </source>
</evidence>
<dbReference type="EMBL" id="JBBPBK010000014">
    <property type="protein sequence ID" value="KAK9271211.1"/>
    <property type="molecule type" value="Genomic_DNA"/>
</dbReference>
<accession>A0AAP0NFF9</accession>
<organism evidence="4 5">
    <name type="scientific">Liquidambar formosana</name>
    <name type="common">Formosan gum</name>
    <dbReference type="NCBI Taxonomy" id="63359"/>
    <lineage>
        <taxon>Eukaryota</taxon>
        <taxon>Viridiplantae</taxon>
        <taxon>Streptophyta</taxon>
        <taxon>Embryophyta</taxon>
        <taxon>Tracheophyta</taxon>
        <taxon>Spermatophyta</taxon>
        <taxon>Magnoliopsida</taxon>
        <taxon>eudicotyledons</taxon>
        <taxon>Gunneridae</taxon>
        <taxon>Pentapetalae</taxon>
        <taxon>Saxifragales</taxon>
        <taxon>Altingiaceae</taxon>
        <taxon>Liquidambar</taxon>
    </lineage>
</organism>
<evidence type="ECO:0000256" key="1">
    <source>
        <dbReference type="SAM" id="MobiDB-lite"/>
    </source>
</evidence>
<feature type="domain" description="Ternary complex factor MIP1 leucine-zipper" evidence="3">
    <location>
        <begin position="31"/>
        <end position="79"/>
    </location>
</feature>